<comment type="caution">
    <text evidence="10">The sequence shown here is derived from an EMBL/GenBank/DDBJ whole genome shotgun (WGS) entry which is preliminary data.</text>
</comment>
<dbReference type="InterPro" id="IPR052383">
    <property type="entry name" value="Anti-sigma-E_RseA-like"/>
</dbReference>
<keyword evidence="11" id="KW-1185">Reference proteome</keyword>
<organism evidence="10 11">
    <name type="scientific">Pseudobowmanella zhangzhouensis</name>
    <dbReference type="NCBI Taxonomy" id="1537679"/>
    <lineage>
        <taxon>Bacteria</taxon>
        <taxon>Pseudomonadati</taxon>
        <taxon>Pseudomonadota</taxon>
        <taxon>Gammaproteobacteria</taxon>
        <taxon>Alteromonadales</taxon>
        <taxon>Alteromonadaceae</taxon>
    </lineage>
</organism>
<dbReference type="InterPro" id="IPR005573">
    <property type="entry name" value="Anti-sigma_E_RseA_C"/>
</dbReference>
<dbReference type="Pfam" id="PF03872">
    <property type="entry name" value="RseA_N"/>
    <property type="match status" value="1"/>
</dbReference>
<dbReference type="PIRSF" id="PIRSF016938">
    <property type="entry name" value="RseA"/>
    <property type="match status" value="1"/>
</dbReference>
<dbReference type="Pfam" id="PF03873">
    <property type="entry name" value="RseA_C"/>
    <property type="match status" value="1"/>
</dbReference>
<evidence type="ECO:0000256" key="7">
    <source>
        <dbReference type="PIRNR" id="PIRNR016938"/>
    </source>
</evidence>
<comment type="function">
    <text evidence="7">An anti-sigma factor for extracytoplasmic function (ECF) sigma factor sigma-E (RpoE). ECF sigma factors are held in an inactive form by an anti-sigma factor until released by regulated intramembrane proteolysis (RIP). RIP occurs when an extracytoplasmic signal triggers a concerted proteolytic cascade to transmit information and elicit cellular responses. The membrane-spanning regulatory substrate protein is first cut periplasmically (site-1 protease, S1P, DegS), then within the membrane itself (site-2 protease, S2P, RseP), while cytoplasmic proteases finish degrading the anti-sigma factor, liberating sigma-E.</text>
</comment>
<evidence type="ECO:0000313" key="10">
    <source>
        <dbReference type="EMBL" id="MFC6439314.1"/>
    </source>
</evidence>
<evidence type="ECO:0000259" key="9">
    <source>
        <dbReference type="Pfam" id="PF03873"/>
    </source>
</evidence>
<sequence>MERVNMSQQKHEQLSAFMDGEHADQDLIKQISQDGALHGNWQRYHLVRATLRNELPPQIQLDIATSVAAALEHEPVILAPNKSRWQQLPLVGNVIPMVKNVGQLAIAASVAVAVVFAVQQYNQPVEIQPGNDGLGFGMGVQGGMSPVSLEQTQTVPVANQYELLEQRRRINALLIDHHQQMRLKQLQMQSQQGEVVELEPEQETPQQ</sequence>
<dbReference type="PANTHER" id="PTHR38104">
    <property type="match status" value="1"/>
</dbReference>
<keyword evidence="3 7" id="KW-1003">Cell membrane</keyword>
<feature type="domain" description="Anti sigma-E protein RseA C-terminal" evidence="9">
    <location>
        <begin position="141"/>
        <end position="183"/>
    </location>
</feature>
<dbReference type="EMBL" id="JBHSUS010000001">
    <property type="protein sequence ID" value="MFC6439314.1"/>
    <property type="molecule type" value="Genomic_DNA"/>
</dbReference>
<evidence type="ECO:0000313" key="11">
    <source>
        <dbReference type="Proteomes" id="UP001596364"/>
    </source>
</evidence>
<keyword evidence="4" id="KW-0812">Transmembrane</keyword>
<dbReference type="RefSeq" id="WP_254426537.1">
    <property type="nucleotide sequence ID" value="NZ_JBHSUS010000001.1"/>
</dbReference>
<comment type="similarity">
    <text evidence="2 7">Belongs to the RseA family.</text>
</comment>
<evidence type="ECO:0000256" key="3">
    <source>
        <dbReference type="ARBA" id="ARBA00022475"/>
    </source>
</evidence>
<evidence type="ECO:0000256" key="2">
    <source>
        <dbReference type="ARBA" id="ARBA00005837"/>
    </source>
</evidence>
<keyword evidence="6 7" id="KW-0472">Membrane</keyword>
<dbReference type="Proteomes" id="UP001596364">
    <property type="component" value="Unassembled WGS sequence"/>
</dbReference>
<keyword evidence="5" id="KW-1133">Transmembrane helix</keyword>
<dbReference type="InterPro" id="IPR026279">
    <property type="entry name" value="RseA"/>
</dbReference>
<dbReference type="InterPro" id="IPR005572">
    <property type="entry name" value="Anti-sigma_E_RseA_N"/>
</dbReference>
<reference evidence="11" key="1">
    <citation type="journal article" date="2019" name="Int. J. Syst. Evol. Microbiol.">
        <title>The Global Catalogue of Microorganisms (GCM) 10K type strain sequencing project: providing services to taxonomists for standard genome sequencing and annotation.</title>
        <authorList>
            <consortium name="The Broad Institute Genomics Platform"/>
            <consortium name="The Broad Institute Genome Sequencing Center for Infectious Disease"/>
            <person name="Wu L."/>
            <person name="Ma J."/>
        </authorList>
    </citation>
    <scope>NUCLEOTIDE SEQUENCE [LARGE SCALE GENOMIC DNA]</scope>
    <source>
        <strain evidence="11">CGMCC 1.16031</strain>
    </source>
</reference>
<evidence type="ECO:0000259" key="8">
    <source>
        <dbReference type="Pfam" id="PF03872"/>
    </source>
</evidence>
<gene>
    <name evidence="10" type="ORF">ACFP85_04020</name>
</gene>
<evidence type="ECO:0000256" key="5">
    <source>
        <dbReference type="ARBA" id="ARBA00022989"/>
    </source>
</evidence>
<accession>A0ABW1XGZ6</accession>
<protein>
    <recommendedName>
        <fullName evidence="7">Anti-sigma-E factor RseA</fullName>
    </recommendedName>
    <alternativeName>
        <fullName evidence="7">Regulator of SigE</fullName>
    </alternativeName>
    <alternativeName>
        <fullName evidence="7">Sigma-E anti-sigma factor RseA</fullName>
    </alternativeName>
    <alternativeName>
        <fullName evidence="7">Sigma-E factor negative regulatory protein</fullName>
    </alternativeName>
</protein>
<proteinExistence type="inferred from homology"/>
<dbReference type="CDD" id="cd16328">
    <property type="entry name" value="RseA_N"/>
    <property type="match status" value="1"/>
</dbReference>
<dbReference type="InterPro" id="IPR036147">
    <property type="entry name" value="Anti-sigma_E_RseA_N_sf"/>
</dbReference>
<comment type="subunit">
    <text evidence="7">Interacts 1:1 with ECF RNA polymerase sigma-E (RpoE); this inhibits the interaction of sigma-E with the RNA polymerase catalytic core and leads to a decreased expression of sigma-E-regulated genes. Interacts with RseB.</text>
</comment>
<evidence type="ECO:0000256" key="1">
    <source>
        <dbReference type="ARBA" id="ARBA00004162"/>
    </source>
</evidence>
<dbReference type="PANTHER" id="PTHR38104:SF1">
    <property type="entry name" value="ANTI-SIGMA-E FACTOR RSEA"/>
    <property type="match status" value="1"/>
</dbReference>
<keyword evidence="7" id="KW-0997">Cell inner membrane</keyword>
<comment type="subcellular location">
    <subcellularLocation>
        <location evidence="7">Cell inner membrane</location>
    </subcellularLocation>
    <subcellularLocation>
        <location evidence="1">Cell membrane</location>
        <topology evidence="1">Single-pass membrane protein</topology>
    </subcellularLocation>
</comment>
<feature type="domain" description="Anti sigma-E protein RseA N-terminal" evidence="8">
    <location>
        <begin position="11"/>
        <end position="84"/>
    </location>
</feature>
<name>A0ABW1XGZ6_9ALTE</name>
<evidence type="ECO:0000256" key="6">
    <source>
        <dbReference type="ARBA" id="ARBA00023136"/>
    </source>
</evidence>
<dbReference type="SUPFAM" id="SSF89069">
    <property type="entry name" value="N-terminal, cytoplasmic domain of anti-sigmaE factor RseA"/>
    <property type="match status" value="1"/>
</dbReference>
<evidence type="ECO:0000256" key="4">
    <source>
        <dbReference type="ARBA" id="ARBA00022692"/>
    </source>
</evidence>
<dbReference type="Gene3D" id="1.10.10.880">
    <property type="entry name" value="Anti sigma-E protein RseA, N-terminal domain"/>
    <property type="match status" value="1"/>
</dbReference>